<feature type="coiled-coil region" evidence="4">
    <location>
        <begin position="538"/>
        <end position="579"/>
    </location>
</feature>
<dbReference type="PANTHER" id="PTHR47968">
    <property type="entry name" value="CENTROMERE PROTEIN E"/>
    <property type="match status" value="1"/>
</dbReference>
<dbReference type="CDD" id="cd01374">
    <property type="entry name" value="KISc_CENP_E"/>
    <property type="match status" value="1"/>
</dbReference>
<feature type="region of interest" description="Disordered" evidence="5">
    <location>
        <begin position="498"/>
        <end position="529"/>
    </location>
</feature>
<dbReference type="PROSITE" id="PS50067">
    <property type="entry name" value="KINESIN_MOTOR_2"/>
    <property type="match status" value="1"/>
</dbReference>
<gene>
    <name evidence="7" type="ORF">GGI25_003217</name>
</gene>
<feature type="compositionally biased region" description="Low complexity" evidence="5">
    <location>
        <begin position="518"/>
        <end position="529"/>
    </location>
</feature>
<keyword evidence="1 4" id="KW-0175">Coiled coil</keyword>
<comment type="caution">
    <text evidence="7">The sequence shown here is derived from an EMBL/GenBank/DDBJ whole genome shotgun (WGS) entry which is preliminary data.</text>
</comment>
<feature type="coiled-coil region" evidence="4">
    <location>
        <begin position="1960"/>
        <end position="1987"/>
    </location>
</feature>
<feature type="coiled-coil region" evidence="4">
    <location>
        <begin position="1571"/>
        <end position="1605"/>
    </location>
</feature>
<dbReference type="InterPro" id="IPR027640">
    <property type="entry name" value="Kinesin-like_fam"/>
</dbReference>
<dbReference type="InterPro" id="IPR001752">
    <property type="entry name" value="Kinesin_motor_dom"/>
</dbReference>
<dbReference type="EMBL" id="JANBTW010000033">
    <property type="protein sequence ID" value="KAJ2677462.1"/>
    <property type="molecule type" value="Genomic_DNA"/>
</dbReference>
<comment type="similarity">
    <text evidence="3">Belongs to the TRAFAC class myosin-kinesin ATPase superfamily. Kinesin family.</text>
</comment>
<evidence type="ECO:0000256" key="3">
    <source>
        <dbReference type="PROSITE-ProRule" id="PRU00283"/>
    </source>
</evidence>
<dbReference type="PRINTS" id="PR00380">
    <property type="entry name" value="KINESINHEAVY"/>
</dbReference>
<feature type="coiled-coil region" evidence="4">
    <location>
        <begin position="646"/>
        <end position="722"/>
    </location>
</feature>
<evidence type="ECO:0000256" key="5">
    <source>
        <dbReference type="SAM" id="MobiDB-lite"/>
    </source>
</evidence>
<keyword evidence="3" id="KW-0067">ATP-binding</keyword>
<feature type="coiled-coil region" evidence="4">
    <location>
        <begin position="391"/>
        <end position="439"/>
    </location>
</feature>
<keyword evidence="3" id="KW-0547">Nucleotide-binding</keyword>
<dbReference type="InterPro" id="IPR027417">
    <property type="entry name" value="P-loop_NTPase"/>
</dbReference>
<dbReference type="SMART" id="SM00129">
    <property type="entry name" value="KISc"/>
    <property type="match status" value="1"/>
</dbReference>
<dbReference type="GO" id="GO:0000278">
    <property type="term" value="P:mitotic cell cycle"/>
    <property type="evidence" value="ECO:0007669"/>
    <property type="project" value="TreeGrafter"/>
</dbReference>
<dbReference type="PANTHER" id="PTHR47968:SF75">
    <property type="entry name" value="CENTROMERE-ASSOCIATED PROTEIN E"/>
    <property type="match status" value="1"/>
</dbReference>
<feature type="coiled-coil region" evidence="4">
    <location>
        <begin position="784"/>
        <end position="898"/>
    </location>
</feature>
<feature type="domain" description="Kinesin motor" evidence="6">
    <location>
        <begin position="4"/>
        <end position="366"/>
    </location>
</feature>
<proteinExistence type="inferred from homology"/>
<dbReference type="GO" id="GO:0007018">
    <property type="term" value="P:microtubule-based movement"/>
    <property type="evidence" value="ECO:0007669"/>
    <property type="project" value="InterPro"/>
</dbReference>
<keyword evidence="2 3" id="KW-0505">Motor protein</keyword>
<feature type="region of interest" description="Disordered" evidence="5">
    <location>
        <begin position="2140"/>
        <end position="2216"/>
    </location>
</feature>
<dbReference type="Gene3D" id="3.40.850.10">
    <property type="entry name" value="Kinesin motor domain"/>
    <property type="match status" value="1"/>
</dbReference>
<dbReference type="Proteomes" id="UP001151518">
    <property type="component" value="Unassembled WGS sequence"/>
</dbReference>
<dbReference type="GO" id="GO:0005874">
    <property type="term" value="C:microtubule"/>
    <property type="evidence" value="ECO:0007669"/>
    <property type="project" value="TreeGrafter"/>
</dbReference>
<accession>A0A9W8G8P1</accession>
<dbReference type="Pfam" id="PF00225">
    <property type="entry name" value="Kinesin"/>
    <property type="match status" value="1"/>
</dbReference>
<feature type="coiled-coil region" evidence="4">
    <location>
        <begin position="1208"/>
        <end position="1524"/>
    </location>
</feature>
<feature type="compositionally biased region" description="Acidic residues" evidence="5">
    <location>
        <begin position="499"/>
        <end position="515"/>
    </location>
</feature>
<feature type="coiled-coil region" evidence="4">
    <location>
        <begin position="1645"/>
        <end position="1842"/>
    </location>
</feature>
<feature type="compositionally biased region" description="Polar residues" evidence="5">
    <location>
        <begin position="2072"/>
        <end position="2108"/>
    </location>
</feature>
<reference evidence="7" key="1">
    <citation type="submission" date="2022-07" db="EMBL/GenBank/DDBJ databases">
        <title>Phylogenomic reconstructions and comparative analyses of Kickxellomycotina fungi.</title>
        <authorList>
            <person name="Reynolds N.K."/>
            <person name="Stajich J.E."/>
            <person name="Barry K."/>
            <person name="Grigoriev I.V."/>
            <person name="Crous P."/>
            <person name="Smith M.E."/>
        </authorList>
    </citation>
    <scope>NUCLEOTIDE SEQUENCE</scope>
    <source>
        <strain evidence="7">NRRL 3115</strain>
    </source>
</reference>
<evidence type="ECO:0000256" key="2">
    <source>
        <dbReference type="ARBA" id="ARBA00023175"/>
    </source>
</evidence>
<protein>
    <recommendedName>
        <fullName evidence="6">Kinesin motor domain-containing protein</fullName>
    </recommendedName>
</protein>
<dbReference type="GO" id="GO:0005524">
    <property type="term" value="F:ATP binding"/>
    <property type="evidence" value="ECO:0007669"/>
    <property type="project" value="UniProtKB-UniRule"/>
</dbReference>
<sequence>MEDHINVAIRIRPLNQRELRSSALAAQGLLPWAVQRETITQRTFSDGRVTNANSFTFDRVFDQKDTTIRVYDDVVKQIISSSMNGFNGTIFAYGQTSSGKTHTMYGSDTELGIIKLAVNEMFSIVEKDTDREYLIRVSFLEIYNEVLRDLLEPSKTNLKIHENAKHEIFVGDLSEHIVFNAQQVEDILLKGDRNRHIAGTNMNERSSRSHTIFRIVIESREKADSEGEAADGDDSGQPAKRQLRLSTGSLAESAEFTGAVKVSCLSLVDLAGSERVGQTGAEGQRLKEGAHINKSLLALGTVIARLSEDGGDKGHIPYRDSKLTRILQPSIGGNAKTLIICTITPSSDYIDEALSTLKFASRAKTIQNKPEVNEELRGDALLRRLKRASELEKEVAQMKEIERRKIKIEADNESLLRQLWKSQKERERLQRELEMQQSNMFVPWNTENKDLIDAQQTIRRQTWFPGLQRPLVDGNNGVCDIANAARTSVNVLEQTAEAMDTDDDCDNGDANDQEMEATGSNNGNSSSSTTVNAGIEINDLVLEKINDLEANNEQLRQQHDELTKSNKDMEDTIQRFMREYNLLLSTLNQLSVADTIPPSPVKSDIAISPQQPHELVQIRRKLRALMTTIDTSQRQCRKFRSQRPEAEFLEMELHAVRETLIQKEEQLVDVLQESDEMYSRFNEMEAKLAITEESCHGLRAELAAAKENASSALKMRDGLQKQLELELQQSADLLQTQTSNMEKRLASAESVYSAKINLLEKAIVEKSQTTESLQGQLKSAQLTTSEYEKNVASLTSQLDAAQGRISELSNQCQALSSANTEISEKDLAIEKLAAQLHDFQLQISDKSGKVEELNAELAQQIQALGLKSEECEKHVESISQLTLSVQQLEQQAVAKEAAYSADISKAKHDLETVLNTHLAEKCLLEMQIGSHTKEVDMLNTKLNTLSEHLSSSNDEKQKLSMQLSLMSDKANTIPVLADQIASLKQDIALLETSGAQLNASLLAKQDELDSANNERTLLHTKVRDLEAQNADVWERVSELTVANDELGSKLSSSEKAIAEYQDQVSLLTESINNLTSTRDELQSKVVYMEKQKSDLYAAQDLNEAANTRIDQLTERIAELESTMAEESTRVVEAEAKLAALRDVHASLGSKLDEKQQEYNRMVSEMEIQLADKDTQLNNLSEQFESTVAEHARQLDVLLTCEKSSLDSIAQLENSLESTRSQLASLKADMDETDQSKSATVALNAELSEKLERKTAAAIELESRIVALQEAVNNACIQKEQTQQQYALVKQELVDEGRRHQARIADLELNIDKAQGALAQADLAKEALVKRINESEADNDSQMEHTKALQQELDGANSRILELTREYDALVSNLKQDLSIQKKQAQEQIERISMAAAAAEESCAALQKQLDMLRIEYEAVSSRLADAENLNEALAMDLENQKTLANKLSMSAGDSERLVADIQESHRAAVVALENKVSKVEAEKDQLLTAIAETTAKLDSEILVVARLTDELSKLQEVHKGALENSSAVAALAESYKTELGNETARFQSLLAEKDNTCNQLQSLVDDSTKRNAELLTQLHNENAALDKARNLEEKLHGQISQMEMELDKQRGFLADTQKELESIIGTTNKQTRTLQNEVEQLCAELHSKAEKVDDLMQSLQKAQAEALAVSSERDRLQDECKSLALRTKDSQAQLEQKISEVKDELNSKAIVIQGLELALENTNASMAQSQQERDAKAEETIKELELRIEALVEERDQAQAAIQTLKEMMTELARVKDEDIAELEERLSQCESLLETSVKESLEKEAALGESKLSVSTHAKRADKAEAELKQVTVKHSQAIESMSREHSDIQAKLDTALATASELNFQKSASDAELQRLKLELKDVDIDFYKSIPLALVEVMDSMMSLPGCEGLANTISEGNKGLSSNSDLLQAIRRLSLAAASAASSVADRKSETDNSNSLQLEQEITRLRTLNEKLEKKNLALKDMYKSDMTNLHAKEEAQRQCAEKLRTDVGEHLYRVKEMEQELVKAKDELEKQLQQRSVLEETVERLTAEVAAAVLAAKKEMPHPQVESATEPVSPQNIDSQSPTPQKATMTRLASQLTTPMKTSNKRAHLSAKEAGDMSPAALLSPISSSALNARANSVQDDVSAERYPLRKRTPAAGTSSAEKSLESVAAKPEAARARSSYGDRRRIRRNQPPPRKDGLEEQAAEQCVQQ</sequence>
<evidence type="ECO:0000313" key="8">
    <source>
        <dbReference type="Proteomes" id="UP001151518"/>
    </source>
</evidence>
<dbReference type="FunFam" id="3.40.850.10:FF:000170">
    <property type="entry name" value="Kinesin-like protein"/>
    <property type="match status" value="1"/>
</dbReference>
<dbReference type="GO" id="GO:0008017">
    <property type="term" value="F:microtubule binding"/>
    <property type="evidence" value="ECO:0007669"/>
    <property type="project" value="InterPro"/>
</dbReference>
<organism evidence="7 8">
    <name type="scientific">Coemansia spiralis</name>
    <dbReference type="NCBI Taxonomy" id="417178"/>
    <lineage>
        <taxon>Eukaryota</taxon>
        <taxon>Fungi</taxon>
        <taxon>Fungi incertae sedis</taxon>
        <taxon>Zoopagomycota</taxon>
        <taxon>Kickxellomycotina</taxon>
        <taxon>Kickxellomycetes</taxon>
        <taxon>Kickxellales</taxon>
        <taxon>Kickxellaceae</taxon>
        <taxon>Coemansia</taxon>
    </lineage>
</organism>
<feature type="binding site" evidence="3">
    <location>
        <begin position="94"/>
        <end position="101"/>
    </location>
    <ligand>
        <name>ATP</name>
        <dbReference type="ChEBI" id="CHEBI:30616"/>
    </ligand>
</feature>
<feature type="region of interest" description="Disordered" evidence="5">
    <location>
        <begin position="2065"/>
        <end position="2123"/>
    </location>
</feature>
<dbReference type="InterPro" id="IPR036961">
    <property type="entry name" value="Kinesin_motor_dom_sf"/>
</dbReference>
<evidence type="ECO:0000313" key="7">
    <source>
        <dbReference type="EMBL" id="KAJ2677462.1"/>
    </source>
</evidence>
<dbReference type="SUPFAM" id="SSF52540">
    <property type="entry name" value="P-loop containing nucleoside triphosphate hydrolases"/>
    <property type="match status" value="1"/>
</dbReference>
<name>A0A9W8G8P1_9FUNG</name>
<evidence type="ECO:0000259" key="6">
    <source>
        <dbReference type="PROSITE" id="PS50067"/>
    </source>
</evidence>
<dbReference type="Gene3D" id="1.10.287.1490">
    <property type="match status" value="2"/>
</dbReference>
<feature type="compositionally biased region" description="Basic and acidic residues" evidence="5">
    <location>
        <begin position="2179"/>
        <end position="2190"/>
    </location>
</feature>
<feature type="region of interest" description="Disordered" evidence="5">
    <location>
        <begin position="220"/>
        <end position="241"/>
    </location>
</feature>
<evidence type="ECO:0000256" key="4">
    <source>
        <dbReference type="SAM" id="Coils"/>
    </source>
</evidence>
<evidence type="ECO:0000256" key="1">
    <source>
        <dbReference type="ARBA" id="ARBA00023054"/>
    </source>
</evidence>
<feature type="coiled-coil region" evidence="4">
    <location>
        <begin position="1008"/>
        <end position="1182"/>
    </location>
</feature>
<dbReference type="OrthoDB" id="3176171at2759"/>
<dbReference type="GO" id="GO:0003777">
    <property type="term" value="F:microtubule motor activity"/>
    <property type="evidence" value="ECO:0007669"/>
    <property type="project" value="InterPro"/>
</dbReference>
<feature type="coiled-coil region" evidence="4">
    <location>
        <begin position="2013"/>
        <end position="2054"/>
    </location>
</feature>